<keyword evidence="2" id="KW-0472">Membrane</keyword>
<dbReference type="RefSeq" id="XP_021847123.2">
    <property type="nucleotide sequence ID" value="XM_021991431.2"/>
</dbReference>
<gene>
    <name evidence="4 5" type="primary">LOC110786855</name>
</gene>
<dbReference type="InterPro" id="IPR011047">
    <property type="entry name" value="Quinoprotein_ADH-like_sf"/>
</dbReference>
<dbReference type="PANTHER" id="PTHR37253">
    <property type="entry name" value="PROTEIN GAMETE EXPRESSED 3"/>
    <property type="match status" value="1"/>
</dbReference>
<evidence type="ECO:0000256" key="2">
    <source>
        <dbReference type="SAM" id="Phobius"/>
    </source>
</evidence>
<evidence type="ECO:0000313" key="5">
    <source>
        <dbReference type="RefSeq" id="XP_021847124.2"/>
    </source>
</evidence>
<dbReference type="Gene3D" id="2.130.10.10">
    <property type="entry name" value="YVTN repeat-like/Quinoprotein amine dehydrogenase"/>
    <property type="match status" value="1"/>
</dbReference>
<dbReference type="GO" id="GO:0009793">
    <property type="term" value="P:embryo development ending in seed dormancy"/>
    <property type="evidence" value="ECO:0000318"/>
    <property type="project" value="GO_Central"/>
</dbReference>
<keyword evidence="2" id="KW-0812">Transmembrane</keyword>
<dbReference type="InterPro" id="IPR045301">
    <property type="entry name" value="GEX3-like"/>
</dbReference>
<dbReference type="GeneID" id="110786855"/>
<dbReference type="GO" id="GO:0010183">
    <property type="term" value="P:pollen tube guidance"/>
    <property type="evidence" value="ECO:0000318"/>
    <property type="project" value="GO_Central"/>
</dbReference>
<dbReference type="InterPro" id="IPR015943">
    <property type="entry name" value="WD40/YVTN_repeat-like_dom_sf"/>
</dbReference>
<keyword evidence="3" id="KW-1185">Reference proteome</keyword>
<accession>A0A9R0ID85</accession>
<sequence>MDEPYKGSKFIFSSWVVCYQITRLLALTCYALLLLPVLIQAEPWRRSTSRLGKPLTVDDGMIYSCSGKFLYVFTSNGSIASNIHLNYTCNGSITPVYGGKGKVYIIAENKVLRINSLSVVASDPAVELLFGNETTGGTSDEILGLSASMLTSSVYVNIKNKGFFAYSLRGRLRWSALPVLNQFGYSQGCNKNVTDCYFTSSPVFDSCESSVYISNSEGELYSISARRPHFKWIQDLSLFDKVFTATPGNNGFLYVTVPAKAILLGLDAFTGDVLWEVNIGPLSYAEQSPVVDSNGWVSIGSLDGFLYSISPAGILKKFAKASPLNSVIQVSPVLDCSGYAVYISQTEMEGKSSRVIGNYTFVSAMKPKSVVFSLLVPATETFYWSETYPGEFVSNLSQSDLQKFNVDEEIVLTFIAAAKIGNPLPCRSNNLKLAFSCSELRPKSISVYTGNERAILLFLLFETIILVVLAIIVRFCWIFWGKQKLRNQDLGKFLDKRQSLRLKKKEYDNTISELEKKAAKEATSSNVLENLSNLVREREGIERKLSTTYSLGKDGISSLSKPVLPIFDKKTRSYSFRGSKSESVTIFHTHSTTSDDESGPETNSEQDFDFPKEIELVANDEKGKGKAIEETEISSSEDNNEWEASYDSSSGISPGFHDSFHDVNMLPSRGGKTWLFRRRSLSSTT</sequence>
<organism evidence="3 4">
    <name type="scientific">Spinacia oleracea</name>
    <name type="common">Spinach</name>
    <dbReference type="NCBI Taxonomy" id="3562"/>
    <lineage>
        <taxon>Eukaryota</taxon>
        <taxon>Viridiplantae</taxon>
        <taxon>Streptophyta</taxon>
        <taxon>Embryophyta</taxon>
        <taxon>Tracheophyta</taxon>
        <taxon>Spermatophyta</taxon>
        <taxon>Magnoliopsida</taxon>
        <taxon>eudicotyledons</taxon>
        <taxon>Gunneridae</taxon>
        <taxon>Pentapetalae</taxon>
        <taxon>Caryophyllales</taxon>
        <taxon>Chenopodiaceae</taxon>
        <taxon>Chenopodioideae</taxon>
        <taxon>Anserineae</taxon>
        <taxon>Spinacia</taxon>
    </lineage>
</organism>
<proteinExistence type="predicted"/>
<dbReference type="KEGG" id="soe:110786855"/>
<reference evidence="4 5" key="2">
    <citation type="submission" date="2025-05" db="UniProtKB">
        <authorList>
            <consortium name="RefSeq"/>
        </authorList>
    </citation>
    <scope>IDENTIFICATION</scope>
    <source>
        <tissue evidence="4 5">Leaf</tissue>
    </source>
</reference>
<evidence type="ECO:0000313" key="3">
    <source>
        <dbReference type="Proteomes" id="UP000813463"/>
    </source>
</evidence>
<evidence type="ECO:0000313" key="4">
    <source>
        <dbReference type="RefSeq" id="XP_021847123.2"/>
    </source>
</evidence>
<feature type="compositionally biased region" description="Basic and acidic residues" evidence="1">
    <location>
        <begin position="609"/>
        <end position="629"/>
    </location>
</feature>
<dbReference type="GO" id="GO:0005886">
    <property type="term" value="C:plasma membrane"/>
    <property type="evidence" value="ECO:0000318"/>
    <property type="project" value="GO_Central"/>
</dbReference>
<dbReference type="SUPFAM" id="SSF50998">
    <property type="entry name" value="Quinoprotein alcohol dehydrogenase-like"/>
    <property type="match status" value="1"/>
</dbReference>
<feature type="transmembrane region" description="Helical" evidence="2">
    <location>
        <begin position="454"/>
        <end position="480"/>
    </location>
</feature>
<reference evidence="3" key="1">
    <citation type="journal article" date="2021" name="Nat. Commun.">
        <title>Genomic analyses provide insights into spinach domestication and the genetic basis of agronomic traits.</title>
        <authorList>
            <person name="Cai X."/>
            <person name="Sun X."/>
            <person name="Xu C."/>
            <person name="Sun H."/>
            <person name="Wang X."/>
            <person name="Ge C."/>
            <person name="Zhang Z."/>
            <person name="Wang Q."/>
            <person name="Fei Z."/>
            <person name="Jiao C."/>
            <person name="Wang Q."/>
        </authorList>
    </citation>
    <scope>NUCLEOTIDE SEQUENCE [LARGE SCALE GENOMIC DNA]</scope>
    <source>
        <strain evidence="3">cv. Varoflay</strain>
    </source>
</reference>
<dbReference type="AlphaFoldDB" id="A0A9R0ID85"/>
<dbReference type="RefSeq" id="XP_021847124.2">
    <property type="nucleotide sequence ID" value="XM_021991432.2"/>
</dbReference>
<dbReference type="Proteomes" id="UP000813463">
    <property type="component" value="Chromosome 1"/>
</dbReference>
<evidence type="ECO:0000256" key="1">
    <source>
        <dbReference type="SAM" id="MobiDB-lite"/>
    </source>
</evidence>
<feature type="region of interest" description="Disordered" evidence="1">
    <location>
        <begin position="589"/>
        <end position="649"/>
    </location>
</feature>
<protein>
    <submittedName>
        <fullName evidence="4 5">Protein GAMETE EXPRESSED 3 isoform X1</fullName>
    </submittedName>
</protein>
<name>A0A9R0ID85_SPIOL</name>
<dbReference type="PANTHER" id="PTHR37253:SF1">
    <property type="entry name" value="PROTEIN GAMETE EXPRESSED 3"/>
    <property type="match status" value="1"/>
</dbReference>
<feature type="compositionally biased region" description="Acidic residues" evidence="1">
    <location>
        <begin position="594"/>
        <end position="608"/>
    </location>
</feature>
<keyword evidence="2" id="KW-1133">Transmembrane helix</keyword>